<proteinExistence type="predicted"/>
<protein>
    <submittedName>
        <fullName evidence="1">Aminopyrimidine aminohydrolase protein</fullName>
        <ecNumber evidence="1">3.5.99.2</ecNumber>
    </submittedName>
</protein>
<keyword evidence="2" id="KW-1185">Reference proteome</keyword>
<gene>
    <name evidence="1" type="ORF">IHE45_01G011700</name>
</gene>
<dbReference type="EC" id="3.5.99.2" evidence="1"/>
<sequence>MAAVVEPKEEESVARRFWNRSLKEIDPAVYTPFVVCLAAGNLDMECFCEYISQDIHFLKAYVQAYDIAEECADDDDAKDGISKMRKSVLKELKMHNSIVAEWGVDPTKEVVPSPSTTKYIDFLLATAAGKIEGGKGPDKIVTPFEKTKIAAYTVGVMTPWMRLYSFLCGLLGPHLSSDESDNVYRKWFKNYSSENFEAAMRQMEELLDKLSVSLTGEELEVIDKLYSHAMKLEIEVFSSQRIVQPVVVPLIRTWCIKNQLLIFSDFDLTCTTVDSSAMLAEVAILTVPRADQSGPDDLLTRMSSLNLRNSWEDLSAKYTEEHETFMGSIRMLDKFKTLDIESLYKNLELLTDFEKRANSRVVESGLLRGMNLGDIKRAGEHLILQDGCRDFFQKVASNKEKLNYDLCMISYCWCADLIRSAFPSDIVNAMSIHSNEIEYEKSVSTGNIVWKIESPLEKVEVMKTILSKSSSNGRYLSVYIGHGVGDLLCLLEADVGIVIGSNTSLREVAEQFGVSFSPLFAGVISKQRQLIGEDTSIWKRPSSTLYTVSSWAEIQAFILGK</sequence>
<accession>A0ACB7WSR9</accession>
<dbReference type="Proteomes" id="UP000827976">
    <property type="component" value="Chromosome 1"/>
</dbReference>
<dbReference type="EMBL" id="CM037011">
    <property type="protein sequence ID" value="KAH7691637.1"/>
    <property type="molecule type" value="Genomic_DNA"/>
</dbReference>
<keyword evidence="1" id="KW-0378">Hydrolase</keyword>
<evidence type="ECO:0000313" key="1">
    <source>
        <dbReference type="EMBL" id="KAH7691637.1"/>
    </source>
</evidence>
<name>A0ACB7WSR9_DIOAL</name>
<evidence type="ECO:0000313" key="2">
    <source>
        <dbReference type="Proteomes" id="UP000827976"/>
    </source>
</evidence>
<reference evidence="2" key="1">
    <citation type="journal article" date="2022" name="Nat. Commun.">
        <title>Chromosome evolution and the genetic basis of agronomically important traits in greater yam.</title>
        <authorList>
            <person name="Bredeson J.V."/>
            <person name="Lyons J.B."/>
            <person name="Oniyinde I.O."/>
            <person name="Okereke N.R."/>
            <person name="Kolade O."/>
            <person name="Nnabue I."/>
            <person name="Nwadili C.O."/>
            <person name="Hribova E."/>
            <person name="Parker M."/>
            <person name="Nwogha J."/>
            <person name="Shu S."/>
            <person name="Carlson J."/>
            <person name="Kariba R."/>
            <person name="Muthemba S."/>
            <person name="Knop K."/>
            <person name="Barton G.J."/>
            <person name="Sherwood A.V."/>
            <person name="Lopez-Montes A."/>
            <person name="Asiedu R."/>
            <person name="Jamnadass R."/>
            <person name="Muchugi A."/>
            <person name="Goodstein D."/>
            <person name="Egesi C.N."/>
            <person name="Featherston J."/>
            <person name="Asfaw A."/>
            <person name="Simpson G.G."/>
            <person name="Dolezel J."/>
            <person name="Hendre P.S."/>
            <person name="Van Deynze A."/>
            <person name="Kumar P.L."/>
            <person name="Obidiegwu J.E."/>
            <person name="Bhattacharjee R."/>
            <person name="Rokhsar D.S."/>
        </authorList>
    </citation>
    <scope>NUCLEOTIDE SEQUENCE [LARGE SCALE GENOMIC DNA]</scope>
    <source>
        <strain evidence="2">cv. TDa95/00328</strain>
    </source>
</reference>
<comment type="caution">
    <text evidence="1">The sequence shown here is derived from an EMBL/GenBank/DDBJ whole genome shotgun (WGS) entry which is preliminary data.</text>
</comment>
<organism evidence="1 2">
    <name type="scientific">Dioscorea alata</name>
    <name type="common">Purple yam</name>
    <dbReference type="NCBI Taxonomy" id="55571"/>
    <lineage>
        <taxon>Eukaryota</taxon>
        <taxon>Viridiplantae</taxon>
        <taxon>Streptophyta</taxon>
        <taxon>Embryophyta</taxon>
        <taxon>Tracheophyta</taxon>
        <taxon>Spermatophyta</taxon>
        <taxon>Magnoliopsida</taxon>
        <taxon>Liliopsida</taxon>
        <taxon>Dioscoreales</taxon>
        <taxon>Dioscoreaceae</taxon>
        <taxon>Dioscorea</taxon>
    </lineage>
</organism>